<dbReference type="Proteomes" id="UP000441399">
    <property type="component" value="Unassembled WGS sequence"/>
</dbReference>
<dbReference type="AlphaFoldDB" id="A0A5S9PBJ0"/>
<reference evidence="1 2" key="1">
    <citation type="submission" date="2019-11" db="EMBL/GenBank/DDBJ databases">
        <authorList>
            <person name="Holert J."/>
        </authorList>
    </citation>
    <scope>NUCLEOTIDE SEQUENCE [LARGE SCALE GENOMIC DNA]</scope>
    <source>
        <strain evidence="1">SB11_3</strain>
    </source>
</reference>
<evidence type="ECO:0000313" key="1">
    <source>
        <dbReference type="EMBL" id="CAA0100924.1"/>
    </source>
</evidence>
<proteinExistence type="predicted"/>
<dbReference type="EMBL" id="CACSIO010000006">
    <property type="protein sequence ID" value="CAA0100924.1"/>
    <property type="molecule type" value="Genomic_DNA"/>
</dbReference>
<organism evidence="1 2">
    <name type="scientific">BD1-7 clade bacterium</name>
    <dbReference type="NCBI Taxonomy" id="2029982"/>
    <lineage>
        <taxon>Bacteria</taxon>
        <taxon>Pseudomonadati</taxon>
        <taxon>Pseudomonadota</taxon>
        <taxon>Gammaproteobacteria</taxon>
        <taxon>Cellvibrionales</taxon>
        <taxon>Spongiibacteraceae</taxon>
        <taxon>BD1-7 clade</taxon>
    </lineage>
</organism>
<protein>
    <submittedName>
        <fullName evidence="1">Uncharacterized protein</fullName>
    </submittedName>
</protein>
<accession>A0A5S9PBJ0</accession>
<sequence length="135" mass="14738">MKGKVNYVNSQNDSEARFVKSSGHKWEYTNTEVTDGFNTLLEKEISLRDSTKGDGSDKKLVSKVHKINCTVGFGAYVRKCNISVEIETGNGDIVKIYGSQGSPIFNTMEGSLDGTIAIAVIEALKHPDIVSYLGM</sequence>
<evidence type="ECO:0000313" key="2">
    <source>
        <dbReference type="Proteomes" id="UP000441399"/>
    </source>
</evidence>
<keyword evidence="2" id="KW-1185">Reference proteome</keyword>
<name>A0A5S9PBJ0_9GAMM</name>
<gene>
    <name evidence="1" type="ORF">OPDIPICF_04370</name>
</gene>
<dbReference type="OrthoDB" id="9553587at2"/>